<proteinExistence type="predicted"/>
<organism evidence="1 2">
    <name type="scientific">Neobacillus pocheonensis</name>
    <dbReference type="NCBI Taxonomy" id="363869"/>
    <lineage>
        <taxon>Bacteria</taxon>
        <taxon>Bacillati</taxon>
        <taxon>Bacillota</taxon>
        <taxon>Bacilli</taxon>
        <taxon>Bacillales</taxon>
        <taxon>Bacillaceae</taxon>
        <taxon>Neobacillus</taxon>
    </lineage>
</organism>
<sequence>MELRNLFNFPRISRNGNGTSELANGVQINGKTVYNMYGIGAFDSSVVESCAQFAYNAGWFTTEAAIISGAQFIANGYINARSRYSL</sequence>
<comment type="caution">
    <text evidence="1">The sequence shown here is derived from an EMBL/GenBank/DDBJ whole genome shotgun (WGS) entry which is preliminary data.</text>
</comment>
<name>A0ABT0W6L3_9BACI</name>
<dbReference type="Proteomes" id="UP001523262">
    <property type="component" value="Unassembled WGS sequence"/>
</dbReference>
<accession>A0ABT0W6L3</accession>
<evidence type="ECO:0000313" key="2">
    <source>
        <dbReference type="Proteomes" id="UP001523262"/>
    </source>
</evidence>
<keyword evidence="2" id="KW-1185">Reference proteome</keyword>
<gene>
    <name evidence="1" type="ORF">NDK43_05615</name>
</gene>
<dbReference type="EMBL" id="JAMQCR010000001">
    <property type="protein sequence ID" value="MCM2531966.1"/>
    <property type="molecule type" value="Genomic_DNA"/>
</dbReference>
<evidence type="ECO:0000313" key="1">
    <source>
        <dbReference type="EMBL" id="MCM2531966.1"/>
    </source>
</evidence>
<reference evidence="1 2" key="1">
    <citation type="submission" date="2022-06" db="EMBL/GenBank/DDBJ databases">
        <authorList>
            <person name="Jeon C.O."/>
        </authorList>
    </citation>
    <scope>NUCLEOTIDE SEQUENCE [LARGE SCALE GENOMIC DNA]</scope>
    <source>
        <strain evidence="1 2">KCTC 13943</strain>
    </source>
</reference>
<protein>
    <submittedName>
        <fullName evidence="1">Uncharacterized protein</fullName>
    </submittedName>
</protein>